<feature type="region of interest" description="Disordered" evidence="1">
    <location>
        <begin position="750"/>
        <end position="770"/>
    </location>
</feature>
<feature type="compositionally biased region" description="Polar residues" evidence="1">
    <location>
        <begin position="287"/>
        <end position="303"/>
    </location>
</feature>
<proteinExistence type="predicted"/>
<evidence type="ECO:0000256" key="1">
    <source>
        <dbReference type="SAM" id="MobiDB-lite"/>
    </source>
</evidence>
<accession>A0A819E314</accession>
<feature type="region of interest" description="Disordered" evidence="1">
    <location>
        <begin position="830"/>
        <end position="974"/>
    </location>
</feature>
<evidence type="ECO:0000313" key="2">
    <source>
        <dbReference type="EMBL" id="CAF3843219.1"/>
    </source>
</evidence>
<feature type="region of interest" description="Disordered" evidence="1">
    <location>
        <begin position="268"/>
        <end position="303"/>
    </location>
</feature>
<dbReference type="SUPFAM" id="SSF48371">
    <property type="entry name" value="ARM repeat"/>
    <property type="match status" value="1"/>
</dbReference>
<reference evidence="2" key="1">
    <citation type="submission" date="2021-02" db="EMBL/GenBank/DDBJ databases">
        <authorList>
            <person name="Nowell W R."/>
        </authorList>
    </citation>
    <scope>NUCLEOTIDE SEQUENCE</scope>
</reference>
<gene>
    <name evidence="2" type="ORF">FNK824_LOCUS17478</name>
</gene>
<protein>
    <submittedName>
        <fullName evidence="2">Uncharacterized protein</fullName>
    </submittedName>
</protein>
<dbReference type="Gene3D" id="1.25.10.10">
    <property type="entry name" value="Leucine-rich Repeat Variant"/>
    <property type="match status" value="2"/>
</dbReference>
<feature type="compositionally biased region" description="Polar residues" evidence="1">
    <location>
        <begin position="833"/>
        <end position="848"/>
    </location>
</feature>
<feature type="compositionally biased region" description="Low complexity" evidence="1">
    <location>
        <begin position="963"/>
        <end position="974"/>
    </location>
</feature>
<sequence length="1229" mass="140045">MALTSSFHTMSTGSGSSSSNTFLLPKTDISVADNQLIDILLNGQNNEHKIQIVNRWCKNSRRNRLSTILDVSQRHDVLSSLVNTLQQTTNTEYQYNCLTLLSELQTNIHHYDQRIYLPAIIQCFSSTSNDVQLLAGQLIIKQIRITQDIPTFLFLYTQEGLKSSNIKLRIKSIQLLNELLTNTHQYENLSPIFEILLQYLQDNTFRSTYNDILINSIQHIKRILGSDLLNNYLEKYSSSLRRIYNTYILQKHDDELQIINIDTDLDDDDETPRASMQISQIKDKNIHSNTGTNNVRSHGNNHPDNSHNIFSTRKLPFTSQSSITTPITNENSDFDTIVELIRSKWLSANDTNRLNYLDQFKQACDKSLQLIRSQYLSTTNNSQFHQTLHTFLTTILDLLSYITSSNLDLSIKIKLVLCTCLGWLIKHAQVSYCKRNYKTICIIFKNILLNGQSNNRQLAKLSVSLILLLENFVQPQLILNELIDDNFERFNYRIQLEMLAIITATLLKYRQHNYDNLTKLSKYLLPMLISNRRELRHGAIECFTVICSYFNTYKPITLSIIETNQSIKLVLTLIENLSSDALNALRFRLQRNLLPLLTDEGNITPGLVCDSTTLNDIDAKFILLVNNTISTPQPTTATSVEPPSSTKITPTNKLLQLPMPFAETTTTKTNIDDAVMRNHEIPPLKPSDVDRDLHRFTSTNHRYETPINPTVVTTHTPGGPTLDLTITGNNSYRPLTLTEKVFTDEWAKKLSTNNNHPNEPIITSQQQETNYNNTLQFRPSIPRRPSLSRFPIAHNLLTTSQVHSHQEPQQQIQSKRQFDSEIDHDEGIDSAIESRSLSINTLDDTSVPENDHKQSKKPVRSVHSSSTRRKIDRLFSNGSDIDPTSARTLTPENSNESGVYSQSGREIENDTNGSTKSTQSIGKDQLFSTKPRLARSGSKSKLDKSQLPPTDPSLSSRQIHDYNSNGKNTNRTTNTNVEIIGKNYIDTKMPLKQFSIETIDDKQSTENKSRTKITKASVIHGPLNTTTHTNVNLDNGSNLNDEQDIGIIGKAVNIPLRTRAETDITKIQNTNTMNKNINKPNDNVDMISDEYDSDSKENENFIDMGQSLSASFRLRVQQKTQEKIEQKERRRQDREFRRRQLQLQQYNNINHIDNMYDNDLPTSSTSTSRYSSQPDLSSNGNDLPPTPRRQIDSNITSILPNVLSQQRFRVYKNATARSPTLYNIDGLST</sequence>
<comment type="caution">
    <text evidence="2">The sequence shown here is derived from an EMBL/GenBank/DDBJ whole genome shotgun (WGS) entry which is preliminary data.</text>
</comment>
<dbReference type="InterPro" id="IPR011989">
    <property type="entry name" value="ARM-like"/>
</dbReference>
<evidence type="ECO:0000313" key="3">
    <source>
        <dbReference type="Proteomes" id="UP000663874"/>
    </source>
</evidence>
<feature type="compositionally biased region" description="Basic residues" evidence="1">
    <location>
        <begin position="854"/>
        <end position="871"/>
    </location>
</feature>
<organism evidence="2 3">
    <name type="scientific">Rotaria sordida</name>
    <dbReference type="NCBI Taxonomy" id="392033"/>
    <lineage>
        <taxon>Eukaryota</taxon>
        <taxon>Metazoa</taxon>
        <taxon>Spiralia</taxon>
        <taxon>Gnathifera</taxon>
        <taxon>Rotifera</taxon>
        <taxon>Eurotatoria</taxon>
        <taxon>Bdelloidea</taxon>
        <taxon>Philodinida</taxon>
        <taxon>Philodinidae</taxon>
        <taxon>Rotaria</taxon>
    </lineage>
</organism>
<dbReference type="InterPro" id="IPR016024">
    <property type="entry name" value="ARM-type_fold"/>
</dbReference>
<feature type="compositionally biased region" description="Polar residues" evidence="1">
    <location>
        <begin position="885"/>
        <end position="928"/>
    </location>
</feature>
<dbReference type="AlphaFoldDB" id="A0A819E314"/>
<feature type="compositionally biased region" description="Low complexity" evidence="1">
    <location>
        <begin position="1162"/>
        <end position="1172"/>
    </location>
</feature>
<feature type="non-terminal residue" evidence="2">
    <location>
        <position position="1"/>
    </location>
</feature>
<name>A0A819E314_9BILA</name>
<dbReference type="Proteomes" id="UP000663874">
    <property type="component" value="Unassembled WGS sequence"/>
</dbReference>
<feature type="region of interest" description="Disordered" evidence="1">
    <location>
        <begin position="1148"/>
        <end position="1194"/>
    </location>
</feature>
<dbReference type="EMBL" id="CAJOBE010002779">
    <property type="protein sequence ID" value="CAF3843219.1"/>
    <property type="molecule type" value="Genomic_DNA"/>
</dbReference>